<feature type="domain" description="FCP1 homology" evidence="14">
    <location>
        <begin position="186"/>
        <end position="330"/>
    </location>
</feature>
<keyword evidence="6 12" id="KW-0653">Protein transport</keyword>
<keyword evidence="11 12" id="KW-0472">Membrane</keyword>
<evidence type="ECO:0000256" key="9">
    <source>
        <dbReference type="ARBA" id="ARBA00023010"/>
    </source>
</evidence>
<keyword evidence="7 12" id="KW-0809">Transit peptide</keyword>
<dbReference type="Proteomes" id="UP000683360">
    <property type="component" value="Unassembled WGS sequence"/>
</dbReference>
<keyword evidence="16" id="KW-1185">Reference proteome</keyword>
<reference evidence="15" key="1">
    <citation type="submission" date="2021-03" db="EMBL/GenBank/DDBJ databases">
        <authorList>
            <person name="Bekaert M."/>
        </authorList>
    </citation>
    <scope>NUCLEOTIDE SEQUENCE</scope>
</reference>
<keyword evidence="9 12" id="KW-0811">Translocation</keyword>
<evidence type="ECO:0000313" key="16">
    <source>
        <dbReference type="Proteomes" id="UP000683360"/>
    </source>
</evidence>
<keyword evidence="10 12" id="KW-0496">Mitochondrion</keyword>
<protein>
    <recommendedName>
        <fullName evidence="12">Mitochondrial import inner membrane translocase subunit TIM50</fullName>
    </recommendedName>
</protein>
<evidence type="ECO:0000256" key="13">
    <source>
        <dbReference type="SAM" id="MobiDB-lite"/>
    </source>
</evidence>
<evidence type="ECO:0000256" key="11">
    <source>
        <dbReference type="ARBA" id="ARBA00023136"/>
    </source>
</evidence>
<dbReference type="GO" id="GO:0015031">
    <property type="term" value="P:protein transport"/>
    <property type="evidence" value="ECO:0007669"/>
    <property type="project" value="UniProtKB-KW"/>
</dbReference>
<dbReference type="InterPro" id="IPR004274">
    <property type="entry name" value="FCP1_dom"/>
</dbReference>
<gene>
    <name evidence="15" type="ORF">MEDL_65062</name>
</gene>
<keyword evidence="3 12" id="KW-0813">Transport</keyword>
<dbReference type="FunFam" id="3.40.50.1000:FF:000019">
    <property type="entry name" value="Mitochondrial import inner membrane translocase subunit TIM50"/>
    <property type="match status" value="1"/>
</dbReference>
<dbReference type="AlphaFoldDB" id="A0A8S3V7C5"/>
<comment type="subcellular location">
    <subcellularLocation>
        <location evidence="1 12">Mitochondrion inner membrane</location>
        <topology evidence="1 12">Single-pass membrane protein</topology>
    </subcellularLocation>
</comment>
<comment type="subunit">
    <text evidence="12">Component of the TIM23 complex.</text>
</comment>
<comment type="caution">
    <text evidence="15">The sequence shown here is derived from an EMBL/GenBank/DDBJ whole genome shotgun (WGS) entry which is preliminary data.</text>
</comment>
<dbReference type="GO" id="GO:0005744">
    <property type="term" value="C:TIM23 mitochondrial import inner membrane translocase complex"/>
    <property type="evidence" value="ECO:0007669"/>
    <property type="project" value="UniProtKB-UniRule"/>
</dbReference>
<evidence type="ECO:0000313" key="15">
    <source>
        <dbReference type="EMBL" id="CAG2253538.1"/>
    </source>
</evidence>
<evidence type="ECO:0000256" key="6">
    <source>
        <dbReference type="ARBA" id="ARBA00022927"/>
    </source>
</evidence>
<keyword evidence="4 12" id="KW-0812">Transmembrane</keyword>
<evidence type="ECO:0000256" key="8">
    <source>
        <dbReference type="ARBA" id="ARBA00022989"/>
    </source>
</evidence>
<comment type="function">
    <text evidence="12">Essential component of the TIM23 complex, a complex that mediates the translocation of transit peptide-containing proteins across the mitochondrial inner membrane.</text>
</comment>
<dbReference type="PROSITE" id="PS50969">
    <property type="entry name" value="FCP1"/>
    <property type="match status" value="1"/>
</dbReference>
<sequence length="392" mass="45602">MSALRTHTCILKTFIRLQSHKTYSRTFCAKFDGENVVLKWTKRNSYPVITNIPCVCCYSKQTSSVTDEFLAKAAPFDVPIDPEETNKKQEEDKKEKESKWKGQKNAWKIGLISLGATALLIGGPFVYLRGAPLVDPGGKEIEDEFSQLPLAIAYLKRSWLELNKEKQAIIEPSREKLLPDPVEYPYYQPPYTVVMEMNDVLVHPDWTYNTGWRFKKRPHIEYFLQSIAAPLYEVVVYTQDSGANADPILFNLDQKGYINYRLYRDATRYTNGHHVKDLSCLNRDLSKVIFIDWNEKSFSLQPRNALKVNRWTGDDDDRSLIDLANFLQAIAATKVDDVREVLDYYKNFDDPLEAFKDNQRKLQEEQERQSKIMQEREKKKPTNFGLNFLGRR</sequence>
<dbReference type="SUPFAM" id="SSF56784">
    <property type="entry name" value="HAD-like"/>
    <property type="match status" value="1"/>
</dbReference>
<evidence type="ECO:0000256" key="3">
    <source>
        <dbReference type="ARBA" id="ARBA00022448"/>
    </source>
</evidence>
<feature type="compositionally biased region" description="Basic and acidic residues" evidence="13">
    <location>
        <begin position="84"/>
        <end position="99"/>
    </location>
</feature>
<organism evidence="15 16">
    <name type="scientific">Mytilus edulis</name>
    <name type="common">Blue mussel</name>
    <dbReference type="NCBI Taxonomy" id="6550"/>
    <lineage>
        <taxon>Eukaryota</taxon>
        <taxon>Metazoa</taxon>
        <taxon>Spiralia</taxon>
        <taxon>Lophotrochozoa</taxon>
        <taxon>Mollusca</taxon>
        <taxon>Bivalvia</taxon>
        <taxon>Autobranchia</taxon>
        <taxon>Pteriomorphia</taxon>
        <taxon>Mytilida</taxon>
        <taxon>Mytiloidea</taxon>
        <taxon>Mytilidae</taxon>
        <taxon>Mytilinae</taxon>
        <taxon>Mytilus</taxon>
    </lineage>
</organism>
<evidence type="ECO:0000256" key="12">
    <source>
        <dbReference type="RuleBase" id="RU365079"/>
    </source>
</evidence>
<dbReference type="Pfam" id="PF03031">
    <property type="entry name" value="NIF"/>
    <property type="match status" value="1"/>
</dbReference>
<keyword evidence="5" id="KW-0999">Mitochondrion inner membrane</keyword>
<dbReference type="InterPro" id="IPR023214">
    <property type="entry name" value="HAD_sf"/>
</dbReference>
<feature type="region of interest" description="Disordered" evidence="13">
    <location>
        <begin position="365"/>
        <end position="384"/>
    </location>
</feature>
<dbReference type="PANTHER" id="PTHR12210">
    <property type="entry name" value="DULLARD PROTEIN PHOSPHATASE"/>
    <property type="match status" value="1"/>
</dbReference>
<dbReference type="EMBL" id="CAJPWZ010003154">
    <property type="protein sequence ID" value="CAG2253538.1"/>
    <property type="molecule type" value="Genomic_DNA"/>
</dbReference>
<accession>A0A8S3V7C5</accession>
<dbReference type="Gene3D" id="3.40.50.1000">
    <property type="entry name" value="HAD superfamily/HAD-like"/>
    <property type="match status" value="1"/>
</dbReference>
<feature type="transmembrane region" description="Helical" evidence="12">
    <location>
        <begin position="106"/>
        <end position="127"/>
    </location>
</feature>
<evidence type="ECO:0000259" key="14">
    <source>
        <dbReference type="PROSITE" id="PS50969"/>
    </source>
</evidence>
<evidence type="ECO:0000256" key="1">
    <source>
        <dbReference type="ARBA" id="ARBA00004434"/>
    </source>
</evidence>
<evidence type="ECO:0000256" key="2">
    <source>
        <dbReference type="ARBA" id="ARBA00006344"/>
    </source>
</evidence>
<dbReference type="OrthoDB" id="287041at2759"/>
<evidence type="ECO:0000256" key="7">
    <source>
        <dbReference type="ARBA" id="ARBA00022946"/>
    </source>
</evidence>
<evidence type="ECO:0000256" key="5">
    <source>
        <dbReference type="ARBA" id="ARBA00022792"/>
    </source>
</evidence>
<evidence type="ECO:0000256" key="10">
    <source>
        <dbReference type="ARBA" id="ARBA00023128"/>
    </source>
</evidence>
<name>A0A8S3V7C5_MYTED</name>
<keyword evidence="8 12" id="KW-1133">Transmembrane helix</keyword>
<dbReference type="CDD" id="cd07521">
    <property type="entry name" value="HAD_FCP1-like"/>
    <property type="match status" value="1"/>
</dbReference>
<feature type="region of interest" description="Disordered" evidence="13">
    <location>
        <begin position="80"/>
        <end position="99"/>
    </location>
</feature>
<comment type="similarity">
    <text evidence="2 12">Belongs to the TIM50 family.</text>
</comment>
<proteinExistence type="inferred from homology"/>
<dbReference type="InterPro" id="IPR050365">
    <property type="entry name" value="TIM50"/>
</dbReference>
<evidence type="ECO:0000256" key="4">
    <source>
        <dbReference type="ARBA" id="ARBA00022692"/>
    </source>
</evidence>
<dbReference type="SMART" id="SM00577">
    <property type="entry name" value="CPDc"/>
    <property type="match status" value="1"/>
</dbReference>
<feature type="compositionally biased region" description="Basic and acidic residues" evidence="13">
    <location>
        <begin position="365"/>
        <end position="380"/>
    </location>
</feature>
<dbReference type="InterPro" id="IPR036412">
    <property type="entry name" value="HAD-like_sf"/>
</dbReference>